<protein>
    <recommendedName>
        <fullName evidence="1">Gcp-like domain-containing protein</fullName>
    </recommendedName>
</protein>
<evidence type="ECO:0000313" key="2">
    <source>
        <dbReference type="EMBL" id="PJE59299.1"/>
    </source>
</evidence>
<dbReference type="Proteomes" id="UP000231255">
    <property type="component" value="Unassembled WGS sequence"/>
</dbReference>
<dbReference type="Pfam" id="PF00814">
    <property type="entry name" value="TsaD"/>
    <property type="match status" value="1"/>
</dbReference>
<gene>
    <name evidence="2" type="ORF">COU84_01580</name>
</gene>
<organism evidence="2 3">
    <name type="scientific">Candidatus Portnoybacteria bacterium CG10_big_fil_rev_8_21_14_0_10_43_39</name>
    <dbReference type="NCBI Taxonomy" id="1974815"/>
    <lineage>
        <taxon>Bacteria</taxon>
        <taxon>Candidatus Portnoyibacteriota</taxon>
    </lineage>
</organism>
<feature type="non-terminal residue" evidence="2">
    <location>
        <position position="1"/>
    </location>
</feature>
<comment type="caution">
    <text evidence="2">The sequence shown here is derived from an EMBL/GenBank/DDBJ whole genome shotgun (WGS) entry which is preliminary data.</text>
</comment>
<dbReference type="AlphaFoldDB" id="A0A2M8KHB1"/>
<accession>A0A2M8KHB1</accession>
<dbReference type="InterPro" id="IPR000905">
    <property type="entry name" value="Gcp-like_dom"/>
</dbReference>
<evidence type="ECO:0000313" key="3">
    <source>
        <dbReference type="Proteomes" id="UP000231255"/>
    </source>
</evidence>
<evidence type="ECO:0000259" key="1">
    <source>
        <dbReference type="Pfam" id="PF00814"/>
    </source>
</evidence>
<reference evidence="3" key="1">
    <citation type="submission" date="2017-09" db="EMBL/GenBank/DDBJ databases">
        <title>Depth-based differentiation of microbial function through sediment-hosted aquifers and enrichment of novel symbionts in the deep terrestrial subsurface.</title>
        <authorList>
            <person name="Probst A.J."/>
            <person name="Ladd B."/>
            <person name="Jarett J.K."/>
            <person name="Geller-Mcgrath D.E."/>
            <person name="Sieber C.M.K."/>
            <person name="Emerson J.B."/>
            <person name="Anantharaman K."/>
            <person name="Thomas B.C."/>
            <person name="Malmstrom R."/>
            <person name="Stieglmeier M."/>
            <person name="Klingl A."/>
            <person name="Woyke T."/>
            <person name="Ryan C.M."/>
            <person name="Banfield J.F."/>
        </authorList>
    </citation>
    <scope>NUCLEOTIDE SEQUENCE [LARGE SCALE GENOMIC DNA]</scope>
</reference>
<feature type="domain" description="Gcp-like" evidence="1">
    <location>
        <begin position="5"/>
        <end position="97"/>
    </location>
</feature>
<dbReference type="SUPFAM" id="SSF53067">
    <property type="entry name" value="Actin-like ATPase domain"/>
    <property type="match status" value="1"/>
</dbReference>
<name>A0A2M8KHB1_9BACT</name>
<proteinExistence type="predicted"/>
<dbReference type="EMBL" id="PFDZ01000034">
    <property type="protein sequence ID" value="PJE59299.1"/>
    <property type="molecule type" value="Genomic_DNA"/>
</dbReference>
<dbReference type="InterPro" id="IPR043129">
    <property type="entry name" value="ATPase_NBD"/>
</dbReference>
<sequence length="119" mass="13334">NFAGFLGSAVKFIKKRSVPTEDAAASFQESITEILAGKILGLAGMNKAKEIHLAGGISENRYLEKKLKDKIKKGDLSFALRYPVRKQYRLDNAAMIGCLAYYQKKCKVKFKNFEPNITK</sequence>
<dbReference type="Gene3D" id="3.30.420.40">
    <property type="match status" value="2"/>
</dbReference>